<protein>
    <submittedName>
        <fullName evidence="1">Uncharacterized protein</fullName>
    </submittedName>
</protein>
<evidence type="ECO:0000313" key="2">
    <source>
        <dbReference type="Proteomes" id="UP000316621"/>
    </source>
</evidence>
<dbReference type="Proteomes" id="UP000316621">
    <property type="component" value="Chromosome 5"/>
</dbReference>
<sequence length="27" mass="3033">MAIMQNVGKHIRKLVTVGFISCTDRTL</sequence>
<evidence type="ECO:0000313" key="1">
    <source>
        <dbReference type="EMBL" id="RZC61606.1"/>
    </source>
</evidence>
<proteinExistence type="predicted"/>
<keyword evidence="2" id="KW-1185">Reference proteome</keyword>
<reference evidence="1 2" key="1">
    <citation type="journal article" date="2018" name="Science">
        <title>The opium poppy genome and morphinan production.</title>
        <authorList>
            <person name="Guo L."/>
            <person name="Winzer T."/>
            <person name="Yang X."/>
            <person name="Li Y."/>
            <person name="Ning Z."/>
            <person name="He Z."/>
            <person name="Teodor R."/>
            <person name="Lu Y."/>
            <person name="Bowser T.A."/>
            <person name="Graham I.A."/>
            <person name="Ye K."/>
        </authorList>
    </citation>
    <scope>NUCLEOTIDE SEQUENCE [LARGE SCALE GENOMIC DNA]</scope>
    <source>
        <strain evidence="2">cv. HN1</strain>
        <tissue evidence="1">Leaves</tissue>
    </source>
</reference>
<dbReference type="Gramene" id="RZC61606">
    <property type="protein sequence ID" value="RZC61606"/>
    <property type="gene ID" value="C5167_023364"/>
</dbReference>
<dbReference type="EMBL" id="CM010719">
    <property type="protein sequence ID" value="RZC61606.1"/>
    <property type="molecule type" value="Genomic_DNA"/>
</dbReference>
<name>A0A4Y7JM13_PAPSO</name>
<gene>
    <name evidence="1" type="ORF">C5167_023364</name>
</gene>
<organism evidence="1 2">
    <name type="scientific">Papaver somniferum</name>
    <name type="common">Opium poppy</name>
    <dbReference type="NCBI Taxonomy" id="3469"/>
    <lineage>
        <taxon>Eukaryota</taxon>
        <taxon>Viridiplantae</taxon>
        <taxon>Streptophyta</taxon>
        <taxon>Embryophyta</taxon>
        <taxon>Tracheophyta</taxon>
        <taxon>Spermatophyta</taxon>
        <taxon>Magnoliopsida</taxon>
        <taxon>Ranunculales</taxon>
        <taxon>Papaveraceae</taxon>
        <taxon>Papaveroideae</taxon>
        <taxon>Papaver</taxon>
    </lineage>
</organism>
<accession>A0A4Y7JM13</accession>
<dbReference type="AlphaFoldDB" id="A0A4Y7JM13"/>